<sequence length="107" mass="12032">MDLKNFRKFHRRALKHYYRCLRHSFQHHSGTHFNAIQALIFAAASPCYERHSSAIQAPLQRERESGCTPVDAARPNCGDDHIATGKDVARPVGRDMHGAVGDEAVHD</sequence>
<name>A5C055_VITVI</name>
<proteinExistence type="predicted"/>
<organism evidence="1">
    <name type="scientific">Vitis vinifera</name>
    <name type="common">Grape</name>
    <dbReference type="NCBI Taxonomy" id="29760"/>
    <lineage>
        <taxon>Eukaryota</taxon>
        <taxon>Viridiplantae</taxon>
        <taxon>Streptophyta</taxon>
        <taxon>Embryophyta</taxon>
        <taxon>Tracheophyta</taxon>
        <taxon>Spermatophyta</taxon>
        <taxon>Magnoliopsida</taxon>
        <taxon>eudicotyledons</taxon>
        <taxon>Gunneridae</taxon>
        <taxon>Pentapetalae</taxon>
        <taxon>rosids</taxon>
        <taxon>Vitales</taxon>
        <taxon>Vitaceae</taxon>
        <taxon>Viteae</taxon>
        <taxon>Vitis</taxon>
    </lineage>
</organism>
<gene>
    <name evidence="1" type="ORF">VITISV_013080</name>
</gene>
<evidence type="ECO:0000313" key="1">
    <source>
        <dbReference type="EMBL" id="CAN75168.1"/>
    </source>
</evidence>
<protein>
    <submittedName>
        <fullName evidence="1">Uncharacterized protein</fullName>
    </submittedName>
</protein>
<accession>A5C055</accession>
<dbReference type="AlphaFoldDB" id="A5C055"/>
<dbReference type="EMBL" id="AM477430">
    <property type="protein sequence ID" value="CAN75168.1"/>
    <property type="molecule type" value="Genomic_DNA"/>
</dbReference>
<reference evidence="1" key="1">
    <citation type="journal article" date="2007" name="PLoS ONE">
        <title>The first genome sequence of an elite grapevine cultivar (Pinot noir Vitis vinifera L.): coping with a highly heterozygous genome.</title>
        <authorList>
            <person name="Velasco R."/>
            <person name="Zharkikh A."/>
            <person name="Troggio M."/>
            <person name="Cartwright D.A."/>
            <person name="Cestaro A."/>
            <person name="Pruss D."/>
            <person name="Pindo M."/>
            <person name="FitzGerald L.M."/>
            <person name="Vezzulli S."/>
            <person name="Reid J."/>
            <person name="Malacarne G."/>
            <person name="Iliev D."/>
            <person name="Coppola G."/>
            <person name="Wardell B."/>
            <person name="Micheletti D."/>
            <person name="Macalma T."/>
            <person name="Facci M."/>
            <person name="Mitchell J.T."/>
            <person name="Perazzolli M."/>
            <person name="Eldredge G."/>
            <person name="Gatto P."/>
            <person name="Oyzerski R."/>
            <person name="Moretto M."/>
            <person name="Gutin N."/>
            <person name="Stefanini M."/>
            <person name="Chen Y."/>
            <person name="Segala C."/>
            <person name="Davenport C."/>
            <person name="Dematte L."/>
            <person name="Mraz A."/>
            <person name="Battilana J."/>
            <person name="Stormo K."/>
            <person name="Costa F."/>
            <person name="Tao Q."/>
            <person name="Si-Ammour A."/>
            <person name="Harkins T."/>
            <person name="Lackey A."/>
            <person name="Perbost C."/>
            <person name="Taillon B."/>
            <person name="Stella A."/>
            <person name="Solovyev V."/>
            <person name="Fawcett J.A."/>
            <person name="Sterck L."/>
            <person name="Vandepoele K."/>
            <person name="Grando S.M."/>
            <person name="Toppo S."/>
            <person name="Moser C."/>
            <person name="Lanchbury J."/>
            <person name="Bogden R."/>
            <person name="Skolnick M."/>
            <person name="Sgaramella V."/>
            <person name="Bhatnagar S.K."/>
            <person name="Fontana P."/>
            <person name="Gutin A."/>
            <person name="Van de Peer Y."/>
            <person name="Salamini F."/>
            <person name="Viola R."/>
        </authorList>
    </citation>
    <scope>NUCLEOTIDE SEQUENCE</scope>
</reference>